<dbReference type="EMBL" id="CP040017">
    <property type="protein sequence ID" value="QCP13430.1"/>
    <property type="molecule type" value="Genomic_DNA"/>
</dbReference>
<evidence type="ECO:0000313" key="1">
    <source>
        <dbReference type="EMBL" id="MBB3224679.1"/>
    </source>
</evidence>
<evidence type="ECO:0008006" key="5">
    <source>
        <dbReference type="Google" id="ProtNLM"/>
    </source>
</evidence>
<proteinExistence type="predicted"/>
<keyword evidence="3" id="KW-1185">Reference proteome</keyword>
<name>A0A4P8HXN3_9BURK</name>
<protein>
    <recommendedName>
        <fullName evidence="5">Virulence factor</fullName>
    </recommendedName>
</protein>
<dbReference type="OrthoDB" id="9049917at2"/>
<evidence type="ECO:0000313" key="2">
    <source>
        <dbReference type="EMBL" id="QCP13430.1"/>
    </source>
</evidence>
<dbReference type="RefSeq" id="WP_137316215.1">
    <property type="nucleotide sequence ID" value="NZ_CP040017.1"/>
</dbReference>
<sequence>MNNPLDTLTNGEMMKRFLVMPALAAIAMLVLLTACANSMTSTTVVQPMVSHSTPEITKPYMAQVVGVQWLNPLQRRDYSTEWQLLWTLGLAKSNINDDIVRTDPKGFSSLQVVGSIVSGVNGKETFKGFHHKYIEALITPFHQSYFSYPTYFYNTHSLKDNKTWRELAGIHIEYAIPPTKLDPSEVEKFTQEALIEVFAIGNTYFPTAWTRATPPEVRVTTGGPNAGFTSLSAALDYLQAHSDETVWAMNWDAPSFPPKDDQLNENMVLLVLAGPNYKTEREPLAWVGYPATHNVADFEKKSDLPPRVVQAWKATLDKAVANAGKEAIDIGYVIHDANNTHPDSSDRIGNLAHITSKEIVEFDFMKQSFNTSALLGEMGAGTALTNVALGIAYANHVGKNVLVAGTTELDKPTAVVVVPPAKVRPIDHDKPWFRARGENNAYLMWWGLRHDAEPGMQGYSK</sequence>
<evidence type="ECO:0000313" key="3">
    <source>
        <dbReference type="Proteomes" id="UP000298763"/>
    </source>
</evidence>
<reference evidence="2 3" key="1">
    <citation type="submission" date="2019-05" db="EMBL/GenBank/DDBJ databases">
        <title>Draft Genome Sequences of Six Type Strains of the Genus Massilia.</title>
        <authorList>
            <person name="Miess H."/>
            <person name="Frediansyhah A."/>
            <person name="Gross H."/>
        </authorList>
    </citation>
    <scope>NUCLEOTIDE SEQUENCE [LARGE SCALE GENOMIC DNA]</scope>
    <source>
        <strain evidence="2 3">DSMZ 26121</strain>
    </source>
</reference>
<organism evidence="1 4">
    <name type="scientific">Pseudoduganella umbonata</name>
    <dbReference type="NCBI Taxonomy" id="864828"/>
    <lineage>
        <taxon>Bacteria</taxon>
        <taxon>Pseudomonadati</taxon>
        <taxon>Pseudomonadota</taxon>
        <taxon>Betaproteobacteria</taxon>
        <taxon>Burkholderiales</taxon>
        <taxon>Oxalobacteraceae</taxon>
        <taxon>Telluria group</taxon>
        <taxon>Pseudoduganella</taxon>
    </lineage>
</organism>
<reference evidence="1 4" key="2">
    <citation type="submission" date="2020-08" db="EMBL/GenBank/DDBJ databases">
        <title>Genomic Encyclopedia of Type Strains, Phase III (KMG-III): the genomes of soil and plant-associated and newly described type strains.</title>
        <authorList>
            <person name="Whitman W."/>
        </authorList>
    </citation>
    <scope>NUCLEOTIDE SEQUENCE [LARGE SCALE GENOMIC DNA]</scope>
    <source>
        <strain evidence="1 4">CECT 7753</strain>
    </source>
</reference>
<evidence type="ECO:0000313" key="4">
    <source>
        <dbReference type="Proteomes" id="UP000584325"/>
    </source>
</evidence>
<accession>A0A4P8HXN3</accession>
<dbReference type="Proteomes" id="UP000298763">
    <property type="component" value="Chromosome"/>
</dbReference>
<dbReference type="EMBL" id="JACHXS010000013">
    <property type="protein sequence ID" value="MBB3224679.1"/>
    <property type="molecule type" value="Genomic_DNA"/>
</dbReference>
<gene>
    <name evidence="2" type="ORF">FCL38_25585</name>
    <name evidence="1" type="ORF">FHS02_005544</name>
</gene>
<dbReference type="AlphaFoldDB" id="A0A4P8HXN3"/>
<dbReference type="Proteomes" id="UP000584325">
    <property type="component" value="Unassembled WGS sequence"/>
</dbReference>